<dbReference type="Proteomes" id="UP000799423">
    <property type="component" value="Unassembled WGS sequence"/>
</dbReference>
<feature type="compositionally biased region" description="Basic and acidic residues" evidence="3">
    <location>
        <begin position="304"/>
        <end position="350"/>
    </location>
</feature>
<accession>A0A6A7AYT3</accession>
<evidence type="ECO:0000256" key="2">
    <source>
        <dbReference type="ARBA" id="ARBA00023136"/>
    </source>
</evidence>
<evidence type="ECO:0000256" key="1">
    <source>
        <dbReference type="ARBA" id="ARBA00004370"/>
    </source>
</evidence>
<sequence length="350" mass="40655">MAEYEELVELGFEGVDKFADKYHDKVYDHLPAVPIGKRRHNQQQQAQTRKTRQDNQRYEAHLENGQQPPPDLRGERGPPDRQHKERHLPNPPSDYQPYQPHPDKGYSRNRSGPPGAENGYRDDTSMSSYGPSPRSERDYQPKNADRYYEDERIYYNGPDPATAVPRGREIVNGMRGQQMTAYQQPPQTGYDQSVYGRPTNQRRGSSWSPPRTSKDNRKNRSQSRTRARSPPQDKKHRLAATLGGALIGGIAGNQAGKGKKYDTAATFIGAIVGGLGAREATEFWDKRQHQKEDQGMEAENGYSDDDRKSERRKEDRYDRDDRYERNDRYDDRYDDGNDRYEREHRNDRRY</sequence>
<proteinExistence type="predicted"/>
<name>A0A6A7AYT3_9PLEO</name>
<feature type="region of interest" description="Disordered" evidence="3">
    <location>
        <begin position="30"/>
        <end position="236"/>
    </location>
</feature>
<dbReference type="PANTHER" id="PTHR35603">
    <property type="match status" value="1"/>
</dbReference>
<feature type="compositionally biased region" description="Basic and acidic residues" evidence="3">
    <location>
        <begin position="284"/>
        <end position="294"/>
    </location>
</feature>
<reference evidence="4" key="1">
    <citation type="submission" date="2020-01" db="EMBL/GenBank/DDBJ databases">
        <authorList>
            <consortium name="DOE Joint Genome Institute"/>
            <person name="Haridas S."/>
            <person name="Albert R."/>
            <person name="Binder M."/>
            <person name="Bloem J."/>
            <person name="Labutti K."/>
            <person name="Salamov A."/>
            <person name="Andreopoulos B."/>
            <person name="Baker S.E."/>
            <person name="Barry K."/>
            <person name="Bills G."/>
            <person name="Bluhm B.H."/>
            <person name="Cannon C."/>
            <person name="Castanera R."/>
            <person name="Culley D.E."/>
            <person name="Daum C."/>
            <person name="Ezra D."/>
            <person name="Gonzalez J.B."/>
            <person name="Henrissat B."/>
            <person name="Kuo A."/>
            <person name="Liang C."/>
            <person name="Lipzen A."/>
            <person name="Lutzoni F."/>
            <person name="Magnuson J."/>
            <person name="Mondo S."/>
            <person name="Nolan M."/>
            <person name="Ohm R."/>
            <person name="Pangilinan J."/>
            <person name="Park H.-J."/>
            <person name="Ramirez L."/>
            <person name="Alfaro M."/>
            <person name="Sun H."/>
            <person name="Tritt A."/>
            <person name="Yoshinaga Y."/>
            <person name="Zwiers L.-H."/>
            <person name="Turgeon B.G."/>
            <person name="Goodwin S.B."/>
            <person name="Spatafora J.W."/>
            <person name="Crous P.W."/>
            <person name="Grigoriev I.V."/>
        </authorList>
    </citation>
    <scope>NUCLEOTIDE SEQUENCE</scope>
    <source>
        <strain evidence="4">IPT5</strain>
    </source>
</reference>
<evidence type="ECO:0000313" key="5">
    <source>
        <dbReference type="Proteomes" id="UP000799423"/>
    </source>
</evidence>
<dbReference type="PANTHER" id="PTHR35603:SF2">
    <property type="entry name" value="OUTER MEMBRANE LIPOPROTEIN"/>
    <property type="match status" value="1"/>
</dbReference>
<feature type="compositionally biased region" description="Polar residues" evidence="3">
    <location>
        <begin position="198"/>
        <end position="211"/>
    </location>
</feature>
<feature type="compositionally biased region" description="Polar residues" evidence="3">
    <location>
        <begin position="175"/>
        <end position="191"/>
    </location>
</feature>
<organism evidence="4 5">
    <name type="scientific">Plenodomus tracheiphilus IPT5</name>
    <dbReference type="NCBI Taxonomy" id="1408161"/>
    <lineage>
        <taxon>Eukaryota</taxon>
        <taxon>Fungi</taxon>
        <taxon>Dikarya</taxon>
        <taxon>Ascomycota</taxon>
        <taxon>Pezizomycotina</taxon>
        <taxon>Dothideomycetes</taxon>
        <taxon>Pleosporomycetidae</taxon>
        <taxon>Pleosporales</taxon>
        <taxon>Pleosporineae</taxon>
        <taxon>Leptosphaeriaceae</taxon>
        <taxon>Plenodomus</taxon>
    </lineage>
</organism>
<dbReference type="EMBL" id="MU006317">
    <property type="protein sequence ID" value="KAF2848451.1"/>
    <property type="molecule type" value="Genomic_DNA"/>
</dbReference>
<feature type="compositionally biased region" description="Basic and acidic residues" evidence="3">
    <location>
        <begin position="72"/>
        <end position="83"/>
    </location>
</feature>
<gene>
    <name evidence="4" type="ORF">T440DRAFT_166070</name>
</gene>
<feature type="region of interest" description="Disordered" evidence="3">
    <location>
        <begin position="284"/>
        <end position="350"/>
    </location>
</feature>
<keyword evidence="2" id="KW-0472">Membrane</keyword>
<dbReference type="AlphaFoldDB" id="A0A6A7AYT3"/>
<dbReference type="InterPro" id="IPR051407">
    <property type="entry name" value="Bact_OM_lipoprot/Surf_antigen"/>
</dbReference>
<dbReference type="GO" id="GO:0019867">
    <property type="term" value="C:outer membrane"/>
    <property type="evidence" value="ECO:0007669"/>
    <property type="project" value="InterPro"/>
</dbReference>
<evidence type="ECO:0000256" key="3">
    <source>
        <dbReference type="SAM" id="MobiDB-lite"/>
    </source>
</evidence>
<feature type="compositionally biased region" description="Basic and acidic residues" evidence="3">
    <location>
        <begin position="134"/>
        <end position="153"/>
    </location>
</feature>
<comment type="subcellular location">
    <subcellularLocation>
        <location evidence="1">Membrane</location>
    </subcellularLocation>
</comment>
<dbReference type="OrthoDB" id="3801381at2759"/>
<keyword evidence="5" id="KW-1185">Reference proteome</keyword>
<evidence type="ECO:0000313" key="4">
    <source>
        <dbReference type="EMBL" id="KAF2848451.1"/>
    </source>
</evidence>
<protein>
    <submittedName>
        <fullName evidence="4">Uncharacterized protein</fullName>
    </submittedName>
</protein>
<feature type="compositionally biased region" description="Basic and acidic residues" evidence="3">
    <location>
        <begin position="51"/>
        <end position="62"/>
    </location>
</feature>